<keyword evidence="10" id="KW-0539">Nucleus</keyword>
<feature type="domain" description="C2H2-type" evidence="15">
    <location>
        <begin position="1206"/>
        <end position="1234"/>
    </location>
</feature>
<feature type="domain" description="C2H2-type" evidence="15">
    <location>
        <begin position="1263"/>
        <end position="1291"/>
    </location>
</feature>
<feature type="binding site" evidence="12">
    <location>
        <position position="10"/>
    </location>
    <ligand>
        <name>Zn(2+)</name>
        <dbReference type="ChEBI" id="CHEBI:29105"/>
    </ligand>
</feature>
<evidence type="ECO:0000256" key="3">
    <source>
        <dbReference type="ARBA" id="ARBA00022723"/>
    </source>
</evidence>
<reference evidence="18" key="1">
    <citation type="submission" date="2025-08" db="UniProtKB">
        <authorList>
            <consortium name="RefSeq"/>
        </authorList>
    </citation>
    <scope>IDENTIFICATION</scope>
    <source>
        <tissue evidence="18">Muscle</tissue>
    </source>
</reference>
<keyword evidence="9" id="KW-0804">Transcription</keyword>
<feature type="domain" description="C2H2-type" evidence="15">
    <location>
        <begin position="2393"/>
        <end position="2420"/>
    </location>
</feature>
<feature type="domain" description="C2H2-type" evidence="15">
    <location>
        <begin position="2449"/>
        <end position="2472"/>
    </location>
</feature>
<feature type="domain" description="C2H2-type" evidence="15">
    <location>
        <begin position="2173"/>
        <end position="2201"/>
    </location>
</feature>
<feature type="domain" description="C2H2-type" evidence="15">
    <location>
        <begin position="1000"/>
        <end position="1027"/>
    </location>
</feature>
<evidence type="ECO:0000256" key="8">
    <source>
        <dbReference type="ARBA" id="ARBA00023125"/>
    </source>
</evidence>
<dbReference type="Pfam" id="PF00096">
    <property type="entry name" value="zf-C2H2"/>
    <property type="match status" value="21"/>
</dbReference>
<evidence type="ECO:0000256" key="4">
    <source>
        <dbReference type="ARBA" id="ARBA00022737"/>
    </source>
</evidence>
<feature type="domain" description="C2H2-type" evidence="15">
    <location>
        <begin position="1749"/>
        <end position="1776"/>
    </location>
</feature>
<dbReference type="FunFam" id="3.30.160.60:FF:000965">
    <property type="entry name" value="Neurotrophin receptor-interacting factor homolog"/>
    <property type="match status" value="1"/>
</dbReference>
<feature type="domain" description="C2H2-type" evidence="15">
    <location>
        <begin position="943"/>
        <end position="971"/>
    </location>
</feature>
<feature type="domain" description="C2H2-type" evidence="15">
    <location>
        <begin position="2286"/>
        <end position="2314"/>
    </location>
</feature>
<feature type="domain" description="C2H2-type" evidence="15">
    <location>
        <begin position="1348"/>
        <end position="1374"/>
    </location>
</feature>
<feature type="domain" description="C2H2-type" evidence="15">
    <location>
        <begin position="1375"/>
        <end position="1402"/>
    </location>
</feature>
<comment type="similarity">
    <text evidence="2">Belongs to the krueppel C2H2-type zinc-finger protein family.</text>
</comment>
<feature type="domain" description="C2H2-type" evidence="15">
    <location>
        <begin position="2258"/>
        <end position="2280"/>
    </location>
</feature>
<evidence type="ECO:0000313" key="17">
    <source>
        <dbReference type="Proteomes" id="UP000504631"/>
    </source>
</evidence>
<feature type="domain" description="C2H2-type" evidence="15">
    <location>
        <begin position="971"/>
        <end position="999"/>
    </location>
</feature>
<evidence type="ECO:0000256" key="13">
    <source>
        <dbReference type="SAM" id="Coils"/>
    </source>
</evidence>
<evidence type="ECO:0000256" key="7">
    <source>
        <dbReference type="ARBA" id="ARBA00023015"/>
    </source>
</evidence>
<feature type="domain" description="C2H2-type" evidence="15">
    <location>
        <begin position="1056"/>
        <end position="1083"/>
    </location>
</feature>
<dbReference type="GO" id="GO:0005634">
    <property type="term" value="C:nucleus"/>
    <property type="evidence" value="ECO:0007669"/>
    <property type="project" value="UniProtKB-SubCell"/>
</dbReference>
<feature type="coiled-coil region" evidence="13">
    <location>
        <begin position="734"/>
        <end position="769"/>
    </location>
</feature>
<feature type="domain" description="C2H2-type" evidence="15">
    <location>
        <begin position="1693"/>
        <end position="1720"/>
    </location>
</feature>
<feature type="domain" description="C2H2-type" evidence="15">
    <location>
        <begin position="568"/>
        <end position="595"/>
    </location>
</feature>
<feature type="compositionally biased region" description="Polar residues" evidence="14">
    <location>
        <begin position="158"/>
        <end position="193"/>
    </location>
</feature>
<keyword evidence="3 12" id="KW-0479">Metal-binding</keyword>
<feature type="domain" description="C2H2-type" evidence="15">
    <location>
        <begin position="2017"/>
        <end position="2044"/>
    </location>
</feature>
<evidence type="ECO:0000256" key="5">
    <source>
        <dbReference type="ARBA" id="ARBA00022771"/>
    </source>
</evidence>
<dbReference type="PROSITE" id="PS51915">
    <property type="entry name" value="ZAD"/>
    <property type="match status" value="1"/>
</dbReference>
<dbReference type="SMART" id="SM00868">
    <property type="entry name" value="zf-AD"/>
    <property type="match status" value="3"/>
</dbReference>
<evidence type="ECO:0000256" key="6">
    <source>
        <dbReference type="ARBA" id="ARBA00022833"/>
    </source>
</evidence>
<keyword evidence="6 12" id="KW-0862">Zinc</keyword>
<feature type="domain" description="C2H2-type" evidence="15">
    <location>
        <begin position="1182"/>
        <end position="1209"/>
    </location>
</feature>
<feature type="domain" description="C2H2-type" evidence="15">
    <location>
        <begin position="2365"/>
        <end position="2392"/>
    </location>
</feature>
<feature type="domain" description="C2H2-type" evidence="15">
    <location>
        <begin position="540"/>
        <end position="567"/>
    </location>
</feature>
<dbReference type="Gene3D" id="3.40.1800.20">
    <property type="match status" value="1"/>
</dbReference>
<evidence type="ECO:0000259" key="15">
    <source>
        <dbReference type="PROSITE" id="PS50157"/>
    </source>
</evidence>
<dbReference type="SMART" id="SM00355">
    <property type="entry name" value="ZnF_C2H2"/>
    <property type="match status" value="56"/>
</dbReference>
<dbReference type="RefSeq" id="XP_033356612.1">
    <property type="nucleotide sequence ID" value="XM_033500721.1"/>
</dbReference>
<dbReference type="FunFam" id="3.30.160.60:FF:000512">
    <property type="entry name" value="zinc finger protein 197 isoform X1"/>
    <property type="match status" value="1"/>
</dbReference>
<dbReference type="SUPFAM" id="SSF57716">
    <property type="entry name" value="Glucocorticoid receptor-like (DNA-binding domain)"/>
    <property type="match status" value="1"/>
</dbReference>
<feature type="domain" description="ZAD" evidence="16">
    <location>
        <begin position="8"/>
        <end position="83"/>
    </location>
</feature>
<feature type="binding site" evidence="12">
    <location>
        <position position="59"/>
    </location>
    <ligand>
        <name>Zn(2+)</name>
        <dbReference type="ChEBI" id="CHEBI:29105"/>
    </ligand>
</feature>
<feature type="domain" description="C2H2-type" evidence="15">
    <location>
        <begin position="1835"/>
        <end position="1862"/>
    </location>
</feature>
<evidence type="ECO:0000256" key="10">
    <source>
        <dbReference type="ARBA" id="ARBA00023242"/>
    </source>
</evidence>
<dbReference type="GO" id="GO:0045892">
    <property type="term" value="P:negative regulation of DNA-templated transcription"/>
    <property type="evidence" value="ECO:0007669"/>
    <property type="project" value="UniProtKB-ARBA"/>
</dbReference>
<dbReference type="InterPro" id="IPR050636">
    <property type="entry name" value="C2H2-ZF_domain-containing"/>
</dbReference>
<dbReference type="PROSITE" id="PS50157">
    <property type="entry name" value="ZINC_FINGER_C2H2_2"/>
    <property type="match status" value="46"/>
</dbReference>
<feature type="region of interest" description="Disordered" evidence="14">
    <location>
        <begin position="260"/>
        <end position="307"/>
    </location>
</feature>
<feature type="compositionally biased region" description="Acidic residues" evidence="14">
    <location>
        <begin position="194"/>
        <end position="215"/>
    </location>
</feature>
<feature type="domain" description="C2H2-type" evidence="15">
    <location>
        <begin position="313"/>
        <end position="340"/>
    </location>
</feature>
<dbReference type="PANTHER" id="PTHR47772:SF13">
    <property type="entry name" value="GASTRULA ZINC FINGER PROTEIN XLCGF49.1-LIKE-RELATED"/>
    <property type="match status" value="1"/>
</dbReference>
<feature type="domain" description="C2H2-type" evidence="15">
    <location>
        <begin position="1721"/>
        <end position="1748"/>
    </location>
</feature>
<name>A0A6J3KUE9_9HYME</name>
<dbReference type="FunFam" id="3.30.160.60:FF:002343">
    <property type="entry name" value="Zinc finger protein 33A"/>
    <property type="match status" value="3"/>
</dbReference>
<feature type="domain" description="C2H2-type" evidence="15">
    <location>
        <begin position="1320"/>
        <end position="1347"/>
    </location>
</feature>
<organism evidence="17 18">
    <name type="scientific">Bombus vosnesenskii</name>
    <dbReference type="NCBI Taxonomy" id="207650"/>
    <lineage>
        <taxon>Eukaryota</taxon>
        <taxon>Metazoa</taxon>
        <taxon>Ecdysozoa</taxon>
        <taxon>Arthropoda</taxon>
        <taxon>Hexapoda</taxon>
        <taxon>Insecta</taxon>
        <taxon>Pterygota</taxon>
        <taxon>Neoptera</taxon>
        <taxon>Endopterygota</taxon>
        <taxon>Hymenoptera</taxon>
        <taxon>Apocrita</taxon>
        <taxon>Aculeata</taxon>
        <taxon>Apoidea</taxon>
        <taxon>Anthophila</taxon>
        <taxon>Apidae</taxon>
        <taxon>Bombus</taxon>
        <taxon>Pyrobombus</taxon>
    </lineage>
</organism>
<protein>
    <submittedName>
        <fullName evidence="18">Uncharacterized protein LOC117237095</fullName>
    </submittedName>
</protein>
<keyword evidence="5 11" id="KW-0863">Zinc-finger</keyword>
<keyword evidence="13" id="KW-0175">Coiled coil</keyword>
<feature type="domain" description="C2H2-type" evidence="15">
    <location>
        <begin position="1863"/>
        <end position="1890"/>
    </location>
</feature>
<dbReference type="GO" id="GO:0048598">
    <property type="term" value="P:embryonic morphogenesis"/>
    <property type="evidence" value="ECO:0007669"/>
    <property type="project" value="UniProtKB-ARBA"/>
</dbReference>
<dbReference type="KEGG" id="bvk:117237095"/>
<dbReference type="FunFam" id="3.30.160.60:FF:000100">
    <property type="entry name" value="Zinc finger 45-like"/>
    <property type="match status" value="2"/>
</dbReference>
<evidence type="ECO:0000256" key="9">
    <source>
        <dbReference type="ARBA" id="ARBA00023163"/>
    </source>
</evidence>
<dbReference type="Pfam" id="PF07776">
    <property type="entry name" value="zf-AD"/>
    <property type="match status" value="1"/>
</dbReference>
<feature type="domain" description="C2H2-type" evidence="15">
    <location>
        <begin position="1028"/>
        <end position="1055"/>
    </location>
</feature>
<feature type="domain" description="C2H2-type" evidence="15">
    <location>
        <begin position="1806"/>
        <end position="1834"/>
    </location>
</feature>
<proteinExistence type="inferred from homology"/>
<dbReference type="FunFam" id="3.30.160.60:FF:000016">
    <property type="entry name" value="zinc finger protein 37 homolog"/>
    <property type="match status" value="1"/>
</dbReference>
<feature type="binding site" evidence="12">
    <location>
        <position position="56"/>
    </location>
    <ligand>
        <name>Zn(2+)</name>
        <dbReference type="ChEBI" id="CHEBI:29105"/>
    </ligand>
</feature>
<feature type="domain" description="C2H2-type" evidence="15">
    <location>
        <begin position="2073"/>
        <end position="2100"/>
    </location>
</feature>
<dbReference type="Proteomes" id="UP000504631">
    <property type="component" value="Unplaced"/>
</dbReference>
<feature type="domain" description="C2H2-type" evidence="15">
    <location>
        <begin position="1527"/>
        <end position="1549"/>
    </location>
</feature>
<keyword evidence="8" id="KW-0238">DNA-binding</keyword>
<dbReference type="GeneID" id="117237095"/>
<feature type="domain" description="C2H2-type" evidence="15">
    <location>
        <begin position="1551"/>
        <end position="1574"/>
    </location>
</feature>
<feature type="domain" description="C2H2-type" evidence="15">
    <location>
        <begin position="1989"/>
        <end position="2016"/>
    </location>
</feature>
<feature type="region of interest" description="Disordered" evidence="14">
    <location>
        <begin position="158"/>
        <end position="234"/>
    </location>
</feature>
<dbReference type="GO" id="GO:0008270">
    <property type="term" value="F:zinc ion binding"/>
    <property type="evidence" value="ECO:0007669"/>
    <property type="project" value="UniProtKB-UniRule"/>
</dbReference>
<feature type="domain" description="C2H2-type" evidence="15">
    <location>
        <begin position="1958"/>
        <end position="1981"/>
    </location>
</feature>
<dbReference type="GO" id="GO:0030674">
    <property type="term" value="F:protein-macromolecule adaptor activity"/>
    <property type="evidence" value="ECO:0007669"/>
    <property type="project" value="UniProtKB-ARBA"/>
</dbReference>
<feature type="domain" description="C2H2-type" evidence="15">
    <location>
        <begin position="1919"/>
        <end position="1946"/>
    </location>
</feature>
<dbReference type="FunFam" id="3.30.160.60:FF:000224">
    <property type="entry name" value="Zinc finger protein 329"/>
    <property type="match status" value="1"/>
</dbReference>
<dbReference type="GO" id="GO:0003677">
    <property type="term" value="F:DNA binding"/>
    <property type="evidence" value="ECO:0007669"/>
    <property type="project" value="UniProtKB-KW"/>
</dbReference>
<feature type="domain" description="C2H2-type" evidence="15">
    <location>
        <begin position="455"/>
        <end position="483"/>
    </location>
</feature>
<dbReference type="PROSITE" id="PS00028">
    <property type="entry name" value="ZINC_FINGER_C2H2_1"/>
    <property type="match status" value="44"/>
</dbReference>
<evidence type="ECO:0000256" key="1">
    <source>
        <dbReference type="ARBA" id="ARBA00004123"/>
    </source>
</evidence>
<feature type="domain" description="C2H2-type" evidence="15">
    <location>
        <begin position="1891"/>
        <end position="1918"/>
    </location>
</feature>
<evidence type="ECO:0000256" key="14">
    <source>
        <dbReference type="SAM" id="MobiDB-lite"/>
    </source>
</evidence>
<dbReference type="Pfam" id="PF13912">
    <property type="entry name" value="zf-C2H2_6"/>
    <property type="match status" value="4"/>
</dbReference>
<feature type="domain" description="C2H2-type" evidence="15">
    <location>
        <begin position="915"/>
        <end position="942"/>
    </location>
</feature>
<feature type="domain" description="C2H2-type" evidence="15">
    <location>
        <begin position="2421"/>
        <end position="2448"/>
    </location>
</feature>
<sequence>MSSLDYLDLCRLCLVKDRVSVPIFEGEGDVRQIFLKIAACLPVKLTREDKLPKKICDDCVYKVELFYQFWNTTANAEKQLLQWLGEVSLEDKQGYVTNVLNTSVMKQEQNSENRLDGNVMQQVGEHQNNMGMAMMDNMGLGIPMMISSANQQQITSVPMDTSSNTVQTVQAVPGPSSQTTHNQIPQNQTSTTQQEDEEESSEDDENSDEDCDGDEGLPVKEESEEDPSNRTIEPTTFVNVSLACDEAGPSGLQQQKISDMPEMPIPQPTDGDPKSGDGLSQSNSICVSKLPTPAGRTKQETNSSQEEDSRILPACDICQKQFKKKYLLKRHKLTHENRKKKDVSSKDDSFMELVSQKQEALSCTICDFRCNKRSTMIAHLVQNHEDSGENRSTSNRKFACIICGLICSRKETLRSHFVRKHTQLYEFSCEQCGKEFKIKGDLTTHMRLNHKEPPVICDVCGKTCKNSHSLYTHQKHAHYKAKYECPVCHKRLVTKENLDQHVLTQHEKKEKSVCEECGKTFFENHDFRKHMRIHTGDKPYSCSVCARAFTTHSSLSQHLLLHTGERIYVCDVCGKSFAQKAGLICHRKIHSGSFNSRGIFIYDKESVVMKKWQILEFDGKPYYAFVPEDDTPLADEDIPEQIDEIGHEDEKQDLVKVECLYNEDELQYDSTDEKLYEDEDLLNRSAEQKEEEDVKPIILNGTIDEENDKTIGDIYQVKVQGSMVTIEKLTSGDIEEAKEVVEYQEVEHEEQEEQEMQEVYNDQEQLEQIDQVDPDDPDQIEQVEYLEEEILELPNNHVTPVKMRRKISRSPSSALKCKLCSEMFSSAISFRKHVAWTHKKKVCIQEDGAYICAVCDYRTLKKSLFAAHLERKHETWSRKRPNSMLFPCAACGFVCRSKHSLQSHFIRKHTDRYEHQCKFCPKKFKVKGDLTNHIRFHHKEKPINCPVCGKLCQNTGSLYVHQKWAHFKPKYECHICKRRMVTQENLDQHLLTQHEKREKIVCAECGKTFTKKDSFKRHMAVHTGCKPHSCLICNKPFARRSQLRQHLLIHTGKRPFVCDICGKAFTQKPGLICHRKTHPGPHPPLPVMPIADIVKEFTEGYVQEINARENEERIEEEAILDPLSEEFKTDSQAHLPLELPEVYENWIDKENFEIMSASQEETAVSLQNNPGQRSKKKTLTRLECDHCRRKFLKKSNLAEHLKKHRHKCSDCPKTFRLRRYLASHIEKIHRRQVYDCSVCEYKSNNKGTLKNHYIRLHTTNYNFACDTCGKQFKIKKALNHHVKQNHSDAPPIVCDVCGHFSKNLHALKAHMKYRHYKPEFICRICRRGMTTQENLEQHLTWHETREKVLCPTCGKRFRGRDLDSHMRVHTGVKPFPCPVCGKTFRRQTAQEQHVLIHTGKRPYICDICGQAFAQKPGLICHRKRHPGPLPPLPVVSIKNIVTDSPALDPLNGSDTNPLEEPCFIKIENSYSLAKTERRRQRERIRRMNLKIRTVTSVGCTTKMLKIEPSRTNKIEARISKKQTEPLLECDFCGKQFNRKSFLASHMKQHRHRCKTCNQTFGLRKDLKQHSEQVHGPVLYPCSICEYKSNNRWTLKDHFIRKHTSRFDYSCAVCGKQFKIKNDMVQHAKQMHSNASPIICTVCGHACKSVPSLKSHMKYKHYKTAYQCNLCKRCMTTQKNLEQHLLWHKRKEKVVCQTCGKTFGQKRDLDLHLRIHEGIRPFSCPVCGKKFPRRTAQEQHILIHTGQRPYTCDICGQKFAQKPGLICHRKRHPGPLPQLPVISVRKIIAVYRCFCFRSRRAISRAIHECIKCGACFCHMRKLVEHLKNLHGIDRAFSCDECGKTFRSPMNIARHKLIHTGFKRFACDLCNYRSNQKSNLESHRRRHTKDYSFKCEQCEKGFFLRTEYLEHINVHTRKQLYKCDHCSKSYPYKKNLTNHLRTHHASVSQLELRNDVTKKHVCTICLEGFTRKLFLERHLKQRHGLYEKMKHLCDLCGAVLSSKRRLMVHRRGHVNEKIVKCGLCDKQFSSKENLAVHRRVHTGEKPYGCSQCGRRFTQRTSLILHLRYHSGERPYQCADCGKGFVSASFLKKHRKIHEKTTQLETFIRIESCILLKIVLDGDGGFRYAHLQKHRKLRILIHWDNDHDVLSSCEDFRIKNEDILLDPGQKFEGNEKVCELCQEKFHFVTRLVAHLRIVHGIHRPFKCVTCGKTYPQQFMLNAHVKKSHTPKTIPCTECSFMGVNATDVERHTKRHHREMKFTCEICSENFVDKDSLMTHTTMHNFMQFQQCNACGTTFNDAYSLKEHNRLYHYDPTTLIQEKLEADSPQNTTEHKCDVCGKVYKYKSVLKQHKVKAHGDMPNYERRRYLCALCGKELKTAKGLEIHNRSHTGEKPYTCEVCGKCFACETLLRTHNVTHTGERKYSCDQCGKAFTQRSTLVVHKRYHTGERPYVCPRCGKGFVTRTVLNTHMKSCR</sequence>
<feature type="domain" description="C2H2-type" evidence="15">
    <location>
        <begin position="1608"/>
        <end position="1636"/>
    </location>
</feature>
<feature type="domain" description="C2H2-type" evidence="15">
    <location>
        <begin position="2202"/>
        <end position="2230"/>
    </location>
</feature>
<dbReference type="Gene3D" id="3.30.160.60">
    <property type="entry name" value="Classic Zinc Finger"/>
    <property type="match status" value="39"/>
</dbReference>
<keyword evidence="17" id="KW-1185">Reference proteome</keyword>
<feature type="domain" description="C2H2-type" evidence="15">
    <location>
        <begin position="2331"/>
        <end position="2358"/>
    </location>
</feature>
<dbReference type="FunFam" id="3.30.160.60:FF:000624">
    <property type="entry name" value="zinc finger protein 697"/>
    <property type="match status" value="2"/>
</dbReference>
<comment type="subcellular location">
    <subcellularLocation>
        <location evidence="1">Nucleus</location>
    </subcellularLocation>
</comment>
<evidence type="ECO:0000256" key="12">
    <source>
        <dbReference type="PROSITE-ProRule" id="PRU01263"/>
    </source>
</evidence>
<feature type="binding site" evidence="12">
    <location>
        <position position="13"/>
    </location>
    <ligand>
        <name>Zn(2+)</name>
        <dbReference type="ChEBI" id="CHEBI:29105"/>
    </ligand>
</feature>
<feature type="domain" description="C2H2-type" evidence="15">
    <location>
        <begin position="512"/>
        <end position="539"/>
    </location>
</feature>
<dbReference type="FunFam" id="3.30.160.60:FF:000446">
    <property type="entry name" value="Zinc finger protein"/>
    <property type="match status" value="2"/>
</dbReference>
<dbReference type="PANTHER" id="PTHR47772">
    <property type="entry name" value="ZINC FINGER PROTEIN 200"/>
    <property type="match status" value="1"/>
</dbReference>
<dbReference type="InterPro" id="IPR012934">
    <property type="entry name" value="Znf_AD"/>
</dbReference>
<feature type="domain" description="C2H2-type" evidence="15">
    <location>
        <begin position="1403"/>
        <end position="1430"/>
    </location>
</feature>
<accession>A0A6J3KUE9</accession>
<dbReference type="InterPro" id="IPR036236">
    <property type="entry name" value="Znf_C2H2_sf"/>
</dbReference>
<feature type="domain" description="C2H2-type" evidence="15">
    <location>
        <begin position="483"/>
        <end position="511"/>
    </location>
</feature>
<dbReference type="InterPro" id="IPR013087">
    <property type="entry name" value="Znf_C2H2_type"/>
</dbReference>
<dbReference type="FunFam" id="3.30.160.60:FF:000688">
    <property type="entry name" value="zinc finger protein 197 isoform X1"/>
    <property type="match status" value="2"/>
</dbReference>
<feature type="domain" description="C2H2-type" evidence="15">
    <location>
        <begin position="1665"/>
        <end position="1692"/>
    </location>
</feature>
<gene>
    <name evidence="18" type="primary">LOC117237095</name>
</gene>
<keyword evidence="7" id="KW-0805">Transcription regulation</keyword>
<dbReference type="FunFam" id="3.30.160.60:FF:000495">
    <property type="entry name" value="zinc finger protein 668"/>
    <property type="match status" value="1"/>
</dbReference>
<evidence type="ECO:0000259" key="16">
    <source>
        <dbReference type="PROSITE" id="PS51915"/>
    </source>
</evidence>
<dbReference type="SUPFAM" id="SSF57667">
    <property type="entry name" value="beta-beta-alpha zinc fingers"/>
    <property type="match status" value="27"/>
</dbReference>
<dbReference type="FunFam" id="3.30.160.60:FF:000045">
    <property type="entry name" value="ZFP69 zinc finger protein B"/>
    <property type="match status" value="1"/>
</dbReference>
<keyword evidence="4" id="KW-0677">Repeat</keyword>
<evidence type="ECO:0000313" key="18">
    <source>
        <dbReference type="RefSeq" id="XP_033356612.1"/>
    </source>
</evidence>
<feature type="domain" description="C2H2-type" evidence="15">
    <location>
        <begin position="427"/>
        <end position="454"/>
    </location>
</feature>
<feature type="domain" description="C2H2-type" evidence="15">
    <location>
        <begin position="2045"/>
        <end position="2072"/>
    </location>
</feature>
<evidence type="ECO:0000256" key="11">
    <source>
        <dbReference type="PROSITE-ProRule" id="PRU00042"/>
    </source>
</evidence>
<evidence type="ECO:0000256" key="2">
    <source>
        <dbReference type="ARBA" id="ARBA00006991"/>
    </source>
</evidence>